<dbReference type="Gene3D" id="2.40.30.110">
    <property type="entry name" value="Aminomethyltransferase beta-barrel domains"/>
    <property type="match status" value="1"/>
</dbReference>
<dbReference type="FunFam" id="4.10.1250.10:FF:000002">
    <property type="entry name" value="Aminomethyltransferase"/>
    <property type="match status" value="1"/>
</dbReference>
<accession>A0A5F9DMF3</accession>
<feature type="domain" description="Aminomethyltransferase C-terminal" evidence="14">
    <location>
        <begin position="488"/>
        <end position="565"/>
    </location>
</feature>
<dbReference type="InterPro" id="IPR006222">
    <property type="entry name" value="GCVT_N"/>
</dbReference>
<evidence type="ECO:0000256" key="9">
    <source>
        <dbReference type="ARBA" id="ARBA00022946"/>
    </source>
</evidence>
<dbReference type="Ensembl" id="ENSOCUT00000060677.1">
    <property type="protein sequence ID" value="ENSOCUP00000047502.1"/>
    <property type="gene ID" value="ENSOCUG00000013310.3"/>
</dbReference>
<dbReference type="GO" id="GO:0004047">
    <property type="term" value="F:aminomethyltransferase activity"/>
    <property type="evidence" value="ECO:0007669"/>
    <property type="project" value="UniProtKB-EC"/>
</dbReference>
<dbReference type="InterPro" id="IPR013977">
    <property type="entry name" value="GcvT_C"/>
</dbReference>
<dbReference type="FunCoup" id="A0A5F9DMF3">
    <property type="interactions" value="533"/>
</dbReference>
<dbReference type="GO" id="GO:0005739">
    <property type="term" value="C:mitochondrion"/>
    <property type="evidence" value="ECO:0007669"/>
    <property type="project" value="UniProtKB-SubCell"/>
</dbReference>
<dbReference type="InterPro" id="IPR029043">
    <property type="entry name" value="GcvT/YgfZ_C"/>
</dbReference>
<dbReference type="EC" id="2.1.2.10" evidence="5"/>
<dbReference type="STRING" id="9986.ENSOCUP00000047502"/>
<dbReference type="FunFam" id="2.40.30.110:FF:000002">
    <property type="entry name" value="Aminomethyltransferase"/>
    <property type="match status" value="1"/>
</dbReference>
<dbReference type="NCBIfam" id="TIGR00528">
    <property type="entry name" value="gcvT"/>
    <property type="match status" value="1"/>
</dbReference>
<comment type="subcellular location">
    <subcellularLocation>
        <location evidence="2">Mitochondrion</location>
    </subcellularLocation>
</comment>
<dbReference type="SUPFAM" id="SSF101790">
    <property type="entry name" value="Aminomethyltransferase beta-barrel domain"/>
    <property type="match status" value="1"/>
</dbReference>
<comment type="function">
    <text evidence="1">The glycine cleavage system catalyzes the degradation of glycine.</text>
</comment>
<dbReference type="PANTHER" id="PTHR43757">
    <property type="entry name" value="AMINOMETHYLTRANSFERASE"/>
    <property type="match status" value="1"/>
</dbReference>
<reference evidence="15 16" key="1">
    <citation type="journal article" date="2011" name="Nature">
        <title>A high-resolution map of human evolutionary constraint using 29 mammals.</title>
        <authorList>
            <person name="Lindblad-Toh K."/>
            <person name="Garber M."/>
            <person name="Zuk O."/>
            <person name="Lin M.F."/>
            <person name="Parker B.J."/>
            <person name="Washietl S."/>
            <person name="Kheradpour P."/>
            <person name="Ernst J."/>
            <person name="Jordan G."/>
            <person name="Mauceli E."/>
            <person name="Ward L.D."/>
            <person name="Lowe C.B."/>
            <person name="Holloway A.K."/>
            <person name="Clamp M."/>
            <person name="Gnerre S."/>
            <person name="Alfoldi J."/>
            <person name="Beal K."/>
            <person name="Chang J."/>
            <person name="Clawson H."/>
            <person name="Cuff J."/>
            <person name="Di Palma F."/>
            <person name="Fitzgerald S."/>
            <person name="Flicek P."/>
            <person name="Guttman M."/>
            <person name="Hubisz M.J."/>
            <person name="Jaffe D.B."/>
            <person name="Jungreis I."/>
            <person name="Kent W.J."/>
            <person name="Kostka D."/>
            <person name="Lara M."/>
            <person name="Martins A.L."/>
            <person name="Massingham T."/>
            <person name="Moltke I."/>
            <person name="Raney B.J."/>
            <person name="Rasmussen M.D."/>
            <person name="Robinson J."/>
            <person name="Stark A."/>
            <person name="Vilella A.J."/>
            <person name="Wen J."/>
            <person name="Xie X."/>
            <person name="Zody M.C."/>
            <person name="Baldwin J."/>
            <person name="Bloom T."/>
            <person name="Chin C.W."/>
            <person name="Heiman D."/>
            <person name="Nicol R."/>
            <person name="Nusbaum C."/>
            <person name="Young S."/>
            <person name="Wilkinson J."/>
            <person name="Worley K.C."/>
            <person name="Kovar C.L."/>
            <person name="Muzny D.M."/>
            <person name="Gibbs R.A."/>
            <person name="Cree A."/>
            <person name="Dihn H.H."/>
            <person name="Fowler G."/>
            <person name="Jhangiani S."/>
            <person name="Joshi V."/>
            <person name="Lee S."/>
            <person name="Lewis L.R."/>
            <person name="Nazareth L.V."/>
            <person name="Okwuonu G."/>
            <person name="Santibanez J."/>
            <person name="Warren W.C."/>
            <person name="Mardis E.R."/>
            <person name="Weinstock G.M."/>
            <person name="Wilson R.K."/>
            <person name="Delehaunty K."/>
            <person name="Dooling D."/>
            <person name="Fronik C."/>
            <person name="Fulton L."/>
            <person name="Fulton B."/>
            <person name="Graves T."/>
            <person name="Minx P."/>
            <person name="Sodergren E."/>
            <person name="Birney E."/>
            <person name="Margulies E.H."/>
            <person name="Herrero J."/>
            <person name="Green E.D."/>
            <person name="Haussler D."/>
            <person name="Siepel A."/>
            <person name="Goldman N."/>
            <person name="Pollard K.S."/>
            <person name="Pedersen J.S."/>
            <person name="Lander E.S."/>
            <person name="Kellis M."/>
        </authorList>
    </citation>
    <scope>NUCLEOTIDE SEQUENCE [LARGE SCALE GENOMIC DNA]</scope>
    <source>
        <strain evidence="15 16">Thorbecke inbred</strain>
    </source>
</reference>
<evidence type="ECO:0000256" key="2">
    <source>
        <dbReference type="ARBA" id="ARBA00004173"/>
    </source>
</evidence>
<evidence type="ECO:0000259" key="13">
    <source>
        <dbReference type="Pfam" id="PF01571"/>
    </source>
</evidence>
<evidence type="ECO:0000256" key="1">
    <source>
        <dbReference type="ARBA" id="ARBA00003631"/>
    </source>
</evidence>
<dbReference type="Gene3D" id="3.30.70.1400">
    <property type="entry name" value="Aminomethyltransferase beta-barrel domains"/>
    <property type="match status" value="1"/>
</dbReference>
<comment type="catalytic activity">
    <reaction evidence="12">
        <text>N(6)-[(R)-S(8)-aminomethyldihydrolipoyl]-L-lysyl-[protein] + (6S)-5,6,7,8-tetrahydrofolate = N(6)-[(R)-dihydrolipoyl]-L-lysyl-[protein] + (6R)-5,10-methylene-5,6,7,8-tetrahydrofolate + NH4(+)</text>
        <dbReference type="Rhea" id="RHEA:16945"/>
        <dbReference type="Rhea" id="RHEA-COMP:10475"/>
        <dbReference type="Rhea" id="RHEA-COMP:10492"/>
        <dbReference type="ChEBI" id="CHEBI:15636"/>
        <dbReference type="ChEBI" id="CHEBI:28938"/>
        <dbReference type="ChEBI" id="CHEBI:57453"/>
        <dbReference type="ChEBI" id="CHEBI:83100"/>
        <dbReference type="ChEBI" id="CHEBI:83143"/>
        <dbReference type="EC" id="2.1.2.10"/>
    </reaction>
</comment>
<dbReference type="SMR" id="A0A5F9DMF3"/>
<evidence type="ECO:0000256" key="5">
    <source>
        <dbReference type="ARBA" id="ARBA00012616"/>
    </source>
</evidence>
<evidence type="ECO:0000256" key="10">
    <source>
        <dbReference type="ARBA" id="ARBA00023128"/>
    </source>
</evidence>
<gene>
    <name evidence="15" type="primary">AMT</name>
</gene>
<evidence type="ECO:0000313" key="15">
    <source>
        <dbReference type="Ensembl" id="ENSOCUP00000047502.1"/>
    </source>
</evidence>
<evidence type="ECO:0000259" key="14">
    <source>
        <dbReference type="Pfam" id="PF08669"/>
    </source>
</evidence>
<dbReference type="NCBIfam" id="NF001567">
    <property type="entry name" value="PRK00389.1"/>
    <property type="match status" value="1"/>
</dbReference>
<protein>
    <recommendedName>
        <fullName evidence="6">Aminomethyltransferase, mitochondrial</fullName>
        <ecNumber evidence="5">2.1.2.10</ecNumber>
    </recommendedName>
    <alternativeName>
        <fullName evidence="11">Glycine cleavage system T protein</fullName>
    </alternativeName>
</protein>
<evidence type="ECO:0000256" key="11">
    <source>
        <dbReference type="ARBA" id="ARBA00031395"/>
    </source>
</evidence>
<dbReference type="GeneTree" id="ENSGT00940000157524"/>
<evidence type="ECO:0000256" key="7">
    <source>
        <dbReference type="ARBA" id="ARBA00022576"/>
    </source>
</evidence>
<reference evidence="15" key="2">
    <citation type="submission" date="2025-08" db="UniProtKB">
        <authorList>
            <consortium name="Ensembl"/>
        </authorList>
    </citation>
    <scope>IDENTIFICATION</scope>
    <source>
        <strain evidence="15">Thorbecke</strain>
    </source>
</reference>
<dbReference type="EMBL" id="AAGW02044084">
    <property type="status" value="NOT_ANNOTATED_CDS"/>
    <property type="molecule type" value="Genomic_DNA"/>
</dbReference>
<reference evidence="15" key="3">
    <citation type="submission" date="2025-09" db="UniProtKB">
        <authorList>
            <consortium name="Ensembl"/>
        </authorList>
    </citation>
    <scope>IDENTIFICATION</scope>
    <source>
        <strain evidence="15">Thorbecke</strain>
    </source>
</reference>
<dbReference type="GO" id="GO:0019464">
    <property type="term" value="P:glycine decarboxylation via glycine cleavage system"/>
    <property type="evidence" value="ECO:0007669"/>
    <property type="project" value="Ensembl"/>
</dbReference>
<dbReference type="Gene3D" id="4.10.1250.10">
    <property type="entry name" value="Aminomethyltransferase fragment"/>
    <property type="match status" value="1"/>
</dbReference>
<dbReference type="InParanoid" id="A0A5F9DMF3"/>
<dbReference type="InterPro" id="IPR028896">
    <property type="entry name" value="GcvT/YgfZ/DmdA"/>
</dbReference>
<dbReference type="AlphaFoldDB" id="A0A5F9DMF3"/>
<keyword evidence="16" id="KW-1185">Reference proteome</keyword>
<dbReference type="InterPro" id="IPR006223">
    <property type="entry name" value="GcvT"/>
</dbReference>
<dbReference type="PANTHER" id="PTHR43757:SF16">
    <property type="entry name" value="AMINOMETHYLTRANSFERASE, MITOCHONDRIAL"/>
    <property type="match status" value="1"/>
</dbReference>
<evidence type="ECO:0000256" key="3">
    <source>
        <dbReference type="ARBA" id="ARBA00008609"/>
    </source>
</evidence>
<feature type="domain" description="GCVT N-terminal" evidence="13">
    <location>
        <begin position="208"/>
        <end position="463"/>
    </location>
</feature>
<dbReference type="GO" id="GO:0005960">
    <property type="term" value="C:glycine cleavage complex"/>
    <property type="evidence" value="ECO:0007669"/>
    <property type="project" value="InterPro"/>
</dbReference>
<organism evidence="15 16">
    <name type="scientific">Oryctolagus cuniculus</name>
    <name type="common">Rabbit</name>
    <dbReference type="NCBI Taxonomy" id="9986"/>
    <lineage>
        <taxon>Eukaryota</taxon>
        <taxon>Metazoa</taxon>
        <taxon>Chordata</taxon>
        <taxon>Craniata</taxon>
        <taxon>Vertebrata</taxon>
        <taxon>Euteleostomi</taxon>
        <taxon>Mammalia</taxon>
        <taxon>Eutheria</taxon>
        <taxon>Euarchontoglires</taxon>
        <taxon>Glires</taxon>
        <taxon>Lagomorpha</taxon>
        <taxon>Leporidae</taxon>
        <taxon>Oryctolagus</taxon>
    </lineage>
</organism>
<evidence type="ECO:0000256" key="4">
    <source>
        <dbReference type="ARBA" id="ARBA00011690"/>
    </source>
</evidence>
<comment type="similarity">
    <text evidence="3">Belongs to the GcvT family.</text>
</comment>
<dbReference type="SUPFAM" id="SSF103025">
    <property type="entry name" value="Folate-binding domain"/>
    <property type="match status" value="1"/>
</dbReference>
<name>A0A5F9DMF3_RABIT</name>
<dbReference type="GO" id="GO:0008483">
    <property type="term" value="F:transaminase activity"/>
    <property type="evidence" value="ECO:0007669"/>
    <property type="project" value="UniProtKB-KW"/>
</dbReference>
<proteinExistence type="inferred from homology"/>
<keyword evidence="10" id="KW-0496">Mitochondrion</keyword>
<keyword evidence="7" id="KW-0032">Aminotransferase</keyword>
<sequence length="573" mass="63462">MSRVLVPCHVKGTVALQVGDVRTSQGRPGVLVIDVTFPSVAPFQLQEITFKNYYTAFLTIRVRQQTAPHTPARWVTCLRDYCLMPDPHSEEGAQEYVSLFHHQMLCDMARVVELRLILRQPSPLWLSFTVEELKIYQLGPKSPSVVFPKWLSHPVPCEQPAPLLEGFPDPSRVSSKVQQMWALTEMIRANHTSTRIGRFDDVLHRTPLYDFHLAHGGKMVAFAGWSLPVQYQDSHMDLHLHTRQHCSLFDVSHMLQTKIFGSDRVKLMESLVVGDIAELRPNQGTLSLFTNEAGGILDDLIVTNTSEGYLYVVSNAGCWDKDLALMQNKVRELQNKGSDVGLEVVDNALLALQGPTAAQVLQAGVAHDLRKLPFMTSAVMEVFGVAGCRVTRCGYTGEDGMEISVPAPGAVRLATAFLENPEVKLAGLAARDSLRLEAGLCLYGNDIDEHTTPVEGSLSWTLGKRRRAAMDFPGAEVIVPQLKGKVQRRRVGLMCEGAPMRAHSPILNVEGTRIGTVTSGCPSPCLKKNVAMGYVPLEYSRPGTPLLVEVRRKQQMAVVSKMPFVPTNYYTLK</sequence>
<dbReference type="InterPro" id="IPR027266">
    <property type="entry name" value="TrmE/GcvT-like"/>
</dbReference>
<keyword evidence="9" id="KW-0809">Transit peptide</keyword>
<dbReference type="FunFam" id="3.30.1360.120:FF:000014">
    <property type="entry name" value="Aminomethyltransferase"/>
    <property type="match status" value="1"/>
</dbReference>
<evidence type="ECO:0000256" key="8">
    <source>
        <dbReference type="ARBA" id="ARBA00022679"/>
    </source>
</evidence>
<evidence type="ECO:0000313" key="16">
    <source>
        <dbReference type="Proteomes" id="UP000001811"/>
    </source>
</evidence>
<dbReference type="GO" id="GO:0005654">
    <property type="term" value="C:nucleoplasm"/>
    <property type="evidence" value="ECO:0007669"/>
    <property type="project" value="Ensembl"/>
</dbReference>
<keyword evidence="8" id="KW-0808">Transferase</keyword>
<evidence type="ECO:0000256" key="12">
    <source>
        <dbReference type="ARBA" id="ARBA00047665"/>
    </source>
</evidence>
<dbReference type="FunFam" id="3.30.70.1400:FF:000001">
    <property type="entry name" value="Aminomethyltransferase"/>
    <property type="match status" value="1"/>
</dbReference>
<dbReference type="Pfam" id="PF01571">
    <property type="entry name" value="GCV_T"/>
    <property type="match status" value="1"/>
</dbReference>
<dbReference type="Proteomes" id="UP000001811">
    <property type="component" value="Chromosome 9"/>
</dbReference>
<dbReference type="Pfam" id="PF08669">
    <property type="entry name" value="GCV_T_C"/>
    <property type="match status" value="1"/>
</dbReference>
<dbReference type="Gene3D" id="3.30.1360.120">
    <property type="entry name" value="Probable tRNA modification gtpase trme, domain 1"/>
    <property type="match status" value="1"/>
</dbReference>
<dbReference type="Bgee" id="ENSOCUG00000013310">
    <property type="expression patterns" value="Expressed in blood and 17 other cell types or tissues"/>
</dbReference>
<evidence type="ECO:0000256" key="6">
    <source>
        <dbReference type="ARBA" id="ARBA00015825"/>
    </source>
</evidence>
<comment type="subunit">
    <text evidence="4">The glycine cleavage system is composed of four proteins: P, T, L and H.</text>
</comment>